<keyword evidence="4" id="KW-0539">Nucleus</keyword>
<dbReference type="InterPro" id="IPR001138">
    <property type="entry name" value="Zn2Cys6_DnaBD"/>
</dbReference>
<evidence type="ECO:0000256" key="1">
    <source>
        <dbReference type="ARBA" id="ARBA00023015"/>
    </source>
</evidence>
<evidence type="ECO:0000256" key="2">
    <source>
        <dbReference type="ARBA" id="ARBA00023125"/>
    </source>
</evidence>
<reference evidence="6" key="1">
    <citation type="submission" date="2015-06" db="EMBL/GenBank/DDBJ databases">
        <authorList>
            <person name="Nguyen H."/>
        </authorList>
    </citation>
    <scope>NUCLEOTIDE SEQUENCE</scope>
    <source>
        <strain evidence="6">DAOM 180753</strain>
    </source>
</reference>
<evidence type="ECO:0000259" key="5">
    <source>
        <dbReference type="PROSITE" id="PS50048"/>
    </source>
</evidence>
<dbReference type="Pfam" id="PF00172">
    <property type="entry name" value="Zn_clus"/>
    <property type="match status" value="1"/>
</dbReference>
<dbReference type="GO" id="GO:0000981">
    <property type="term" value="F:DNA-binding transcription factor activity, RNA polymerase II-specific"/>
    <property type="evidence" value="ECO:0007669"/>
    <property type="project" value="InterPro"/>
</dbReference>
<keyword evidence="2" id="KW-0238">DNA-binding</keyword>
<comment type="caution">
    <text evidence="6">The sequence shown here is derived from an EMBL/GenBank/DDBJ whole genome shotgun (WGS) entry which is preliminary data.</text>
</comment>
<evidence type="ECO:0000256" key="3">
    <source>
        <dbReference type="ARBA" id="ARBA00023163"/>
    </source>
</evidence>
<dbReference type="Proteomes" id="UP001227192">
    <property type="component" value="Unassembled WGS sequence"/>
</dbReference>
<dbReference type="InterPro" id="IPR036864">
    <property type="entry name" value="Zn2-C6_fun-type_DNA-bd_sf"/>
</dbReference>
<dbReference type="SMART" id="SM00066">
    <property type="entry name" value="GAL4"/>
    <property type="match status" value="1"/>
</dbReference>
<evidence type="ECO:0000313" key="6">
    <source>
        <dbReference type="EMBL" id="KAJ9483461.1"/>
    </source>
</evidence>
<protein>
    <recommendedName>
        <fullName evidence="5">Zn(2)-C6 fungal-type domain-containing protein</fullName>
    </recommendedName>
</protein>
<reference evidence="6" key="2">
    <citation type="journal article" date="2016" name="Fungal Biol.">
        <title>Ochratoxin A production by Penicillium thymicola.</title>
        <authorList>
            <person name="Nguyen H.D.T."/>
            <person name="McMullin D.R."/>
            <person name="Ponomareva E."/>
            <person name="Riley R."/>
            <person name="Pomraning K.R."/>
            <person name="Baker S.E."/>
            <person name="Seifert K.A."/>
        </authorList>
    </citation>
    <scope>NUCLEOTIDE SEQUENCE</scope>
    <source>
        <strain evidence="6">DAOM 180753</strain>
    </source>
</reference>
<dbReference type="GO" id="GO:0008270">
    <property type="term" value="F:zinc ion binding"/>
    <property type="evidence" value="ECO:0007669"/>
    <property type="project" value="InterPro"/>
</dbReference>
<organism evidence="6 7">
    <name type="scientific">Penicillium thymicola</name>
    <dbReference type="NCBI Taxonomy" id="293382"/>
    <lineage>
        <taxon>Eukaryota</taxon>
        <taxon>Fungi</taxon>
        <taxon>Dikarya</taxon>
        <taxon>Ascomycota</taxon>
        <taxon>Pezizomycotina</taxon>
        <taxon>Eurotiomycetes</taxon>
        <taxon>Eurotiomycetidae</taxon>
        <taxon>Eurotiales</taxon>
        <taxon>Aspergillaceae</taxon>
        <taxon>Penicillium</taxon>
    </lineage>
</organism>
<sequence length="301" mass="32793">MPVRRAKACVDCRRAKAGCSLSSPCSRCAKRHLECHYPSAPPRPENQWTGFRPIRPAAAFSAKAHTPVPATAPVAPVAAEMAASSCDMLSGEPEMAAVTAAGPSAQIPDLSDYSAFTQFFDLPKSFDTSLANYNFWEMTTPDSLNVMSNTRALGPQLSQRVRSLQQGSLTGKMLLGRLTDYTRMMADAKTLPPFIHSPCSLDSNDDCPPDSPHQCLPEALSVCANLTKMFYSCMQGSQDFVWKQICTHLRQMSEEYGSYDEEKMLQALQAAMVYGMLCSQCTGSVSSDDSAWVVATIEVCL</sequence>
<proteinExistence type="predicted"/>
<name>A0AAI9X486_PENTH</name>
<evidence type="ECO:0000256" key="4">
    <source>
        <dbReference type="ARBA" id="ARBA00023242"/>
    </source>
</evidence>
<feature type="domain" description="Zn(2)-C6 fungal-type" evidence="5">
    <location>
        <begin position="8"/>
        <end position="37"/>
    </location>
</feature>
<keyword evidence="1" id="KW-0805">Transcription regulation</keyword>
<accession>A0AAI9X486</accession>
<dbReference type="SUPFAM" id="SSF57701">
    <property type="entry name" value="Zn2/Cys6 DNA-binding domain"/>
    <property type="match status" value="1"/>
</dbReference>
<keyword evidence="7" id="KW-1185">Reference proteome</keyword>
<gene>
    <name evidence="6" type="ORF">VN97_g9943</name>
</gene>
<keyword evidence="3" id="KW-0804">Transcription</keyword>
<dbReference type="CDD" id="cd00067">
    <property type="entry name" value="GAL4"/>
    <property type="match status" value="1"/>
</dbReference>
<dbReference type="GO" id="GO:0003677">
    <property type="term" value="F:DNA binding"/>
    <property type="evidence" value="ECO:0007669"/>
    <property type="project" value="UniProtKB-KW"/>
</dbReference>
<dbReference type="PROSITE" id="PS00463">
    <property type="entry name" value="ZN2_CY6_FUNGAL_1"/>
    <property type="match status" value="1"/>
</dbReference>
<dbReference type="EMBL" id="LACB01000428">
    <property type="protein sequence ID" value="KAJ9483461.1"/>
    <property type="molecule type" value="Genomic_DNA"/>
</dbReference>
<dbReference type="Gene3D" id="4.10.240.10">
    <property type="entry name" value="Zn(2)-C6 fungal-type DNA-binding domain"/>
    <property type="match status" value="1"/>
</dbReference>
<dbReference type="PROSITE" id="PS50048">
    <property type="entry name" value="ZN2_CY6_FUNGAL_2"/>
    <property type="match status" value="1"/>
</dbReference>
<dbReference type="AlphaFoldDB" id="A0AAI9X486"/>
<evidence type="ECO:0000313" key="7">
    <source>
        <dbReference type="Proteomes" id="UP001227192"/>
    </source>
</evidence>